<dbReference type="InterPro" id="IPR044718">
    <property type="entry name" value="HOS1"/>
</dbReference>
<organism evidence="1 2">
    <name type="scientific">Pycnococcus provasolii</name>
    <dbReference type="NCBI Taxonomy" id="41880"/>
    <lineage>
        <taxon>Eukaryota</taxon>
        <taxon>Viridiplantae</taxon>
        <taxon>Chlorophyta</taxon>
        <taxon>Pseudoscourfieldiophyceae</taxon>
        <taxon>Pseudoscourfieldiales</taxon>
        <taxon>Pycnococcaceae</taxon>
        <taxon>Pycnococcus</taxon>
    </lineage>
</organism>
<dbReference type="PANTHER" id="PTHR47358">
    <property type="entry name" value="E3 UBIQUITIN-PROTEIN LIGASE HOS1"/>
    <property type="match status" value="1"/>
</dbReference>
<dbReference type="PANTHER" id="PTHR47358:SF2">
    <property type="entry name" value="E3 UBIQUITIN-PROTEIN LIGASE HOS1"/>
    <property type="match status" value="1"/>
</dbReference>
<keyword evidence="2" id="KW-1185">Reference proteome</keyword>
<comment type="caution">
    <text evidence="1">The sequence shown here is derived from an EMBL/GenBank/DDBJ whole genome shotgun (WGS) entry which is preliminary data.</text>
</comment>
<dbReference type="EMBL" id="BNJQ01000004">
    <property type="protein sequence ID" value="GHP03148.1"/>
    <property type="molecule type" value="Genomic_DNA"/>
</dbReference>
<dbReference type="Proteomes" id="UP000660262">
    <property type="component" value="Unassembled WGS sequence"/>
</dbReference>
<protein>
    <submittedName>
        <fullName evidence="1">Uncharacterized protein</fullName>
    </submittedName>
</protein>
<dbReference type="GO" id="GO:0004842">
    <property type="term" value="F:ubiquitin-protein transferase activity"/>
    <property type="evidence" value="ECO:0007669"/>
    <property type="project" value="InterPro"/>
</dbReference>
<dbReference type="GO" id="GO:0016567">
    <property type="term" value="P:protein ubiquitination"/>
    <property type="evidence" value="ECO:0007669"/>
    <property type="project" value="InterPro"/>
</dbReference>
<evidence type="ECO:0000313" key="2">
    <source>
        <dbReference type="Proteomes" id="UP000660262"/>
    </source>
</evidence>
<gene>
    <name evidence="1" type="ORF">PPROV_000190300</name>
</gene>
<name>A0A830H8W9_9CHLO</name>
<accession>A0A830H8W9</accession>
<sequence>MAATTASMQALYHLAATDTAALWRLDRTGRRGLDIAYDSLAACGMLADADAEKGADAVSRLRAVFSAALAHGLSSLPIHYLREVCLSTSLAASSADVEEGRLVDGAVVETWAREEATRAIKEVDSSALARSVAMADMRAAATTATKLVGAATVLDALAEAAANHPSKARAHSASASACRWAVAHVDALEAVKAGEWHRGTTTGGYATATGWRAAVDARRKRFAAAGQPRLFVDRLMQEAGVAATSTSYPPETIEDALRLWLRPANVEAVPPTRDAIAARRALMLYYLVDRASGESTSSDVATGVYGGASAAALTLVPNARECAWIHLCVLLDHAPPSSCPWSAHGALATAMALKGRNAEERAEVAACASTMHGASWEARDVLQGAPMAADSTDIL</sequence>
<reference evidence="1" key="1">
    <citation type="submission" date="2020-10" db="EMBL/GenBank/DDBJ databases">
        <title>Unveiling of a novel bifunctional photoreceptor, Dualchrome1, isolated from a cosmopolitan green alga.</title>
        <authorList>
            <person name="Suzuki S."/>
            <person name="Kawachi M."/>
        </authorList>
    </citation>
    <scope>NUCLEOTIDE SEQUENCE</scope>
    <source>
        <strain evidence="1">NIES 2893</strain>
    </source>
</reference>
<proteinExistence type="predicted"/>
<evidence type="ECO:0000313" key="1">
    <source>
        <dbReference type="EMBL" id="GHP03148.1"/>
    </source>
</evidence>
<dbReference type="AlphaFoldDB" id="A0A830H8W9"/>